<dbReference type="EMBL" id="BMDZ01000008">
    <property type="protein sequence ID" value="GGB31466.1"/>
    <property type="molecule type" value="Genomic_DNA"/>
</dbReference>
<organism evidence="1 2">
    <name type="scientific">Tistrella bauzanensis</name>
    <dbReference type="NCBI Taxonomy" id="657419"/>
    <lineage>
        <taxon>Bacteria</taxon>
        <taxon>Pseudomonadati</taxon>
        <taxon>Pseudomonadota</taxon>
        <taxon>Alphaproteobacteria</taxon>
        <taxon>Geminicoccales</taxon>
        <taxon>Geminicoccaceae</taxon>
        <taxon>Tistrella</taxon>
    </lineage>
</organism>
<proteinExistence type="predicted"/>
<keyword evidence="2" id="KW-1185">Reference proteome</keyword>
<gene>
    <name evidence="1" type="ORF">GCM10011505_11140</name>
</gene>
<evidence type="ECO:0000313" key="2">
    <source>
        <dbReference type="Proteomes" id="UP000603352"/>
    </source>
</evidence>
<accession>A0ABQ1IB63</accession>
<name>A0ABQ1IB63_9PROT</name>
<protein>
    <submittedName>
        <fullName evidence="1">Uncharacterized protein</fullName>
    </submittedName>
</protein>
<reference evidence="2" key="1">
    <citation type="journal article" date="2019" name="Int. J. Syst. Evol. Microbiol.">
        <title>The Global Catalogue of Microorganisms (GCM) 10K type strain sequencing project: providing services to taxonomists for standard genome sequencing and annotation.</title>
        <authorList>
            <consortium name="The Broad Institute Genomics Platform"/>
            <consortium name="The Broad Institute Genome Sequencing Center for Infectious Disease"/>
            <person name="Wu L."/>
            <person name="Ma J."/>
        </authorList>
    </citation>
    <scope>NUCLEOTIDE SEQUENCE [LARGE SCALE GENOMIC DNA]</scope>
    <source>
        <strain evidence="2">CGMCC 1.10188</strain>
    </source>
</reference>
<evidence type="ECO:0000313" key="1">
    <source>
        <dbReference type="EMBL" id="GGB31466.1"/>
    </source>
</evidence>
<comment type="caution">
    <text evidence="1">The sequence shown here is derived from an EMBL/GenBank/DDBJ whole genome shotgun (WGS) entry which is preliminary data.</text>
</comment>
<sequence length="517" mass="50319">MPADLWQGSTAARIDVALAGLTGQAPWATARGVLRDLLATEGPAPAGADAGRFADRRAAALLALGDARAAVAVADAAGHPPPDGALLLAGDEARACAPVLPATAAGGAIAISTAAETRRTPPASDAEAAVLACHLLSAGDAALPAGLVSAAGAISGVVARAAVTAGPVVIDDLDPAMLTPADLAVLARRGISADASADGVAALAAGLDDAGLLRLAGAGTVSPFHRLVLIEAAATRGLIAPERLAGGWLAAAAAERSAALSGAARAGEARPERLRARQFAAAAAERNPAARLFGIATLVRAAAGADPLLTAAAAGATAPLLDPAVIRRLDPDSRIDAARLALAGGAVDAAAAMLGAAEDRPAALTAALTDDGEFTALALVAFEDAGAVLGVDVSRLDMGPWLGGLAGPAREVATAAIGLFAPEALPLPAPDAGVIEGAMTPVPAVWFALRAAADGGRLGETAALALMLLEARPEAGAIGIAGGLEGLRLAGLDTEARRLAVEMMIAAGAISGLAPGV</sequence>
<dbReference type="Proteomes" id="UP000603352">
    <property type="component" value="Unassembled WGS sequence"/>
</dbReference>